<keyword evidence="2" id="KW-1185">Reference proteome</keyword>
<gene>
    <name evidence="1" type="ORF">V1517DRAFT_147864</name>
</gene>
<evidence type="ECO:0000313" key="1">
    <source>
        <dbReference type="EMBL" id="KAK9325795.1"/>
    </source>
</evidence>
<comment type="caution">
    <text evidence="1">The sequence shown here is derived from an EMBL/GenBank/DDBJ whole genome shotgun (WGS) entry which is preliminary data.</text>
</comment>
<protein>
    <submittedName>
        <fullName evidence="1">Uncharacterized protein</fullName>
    </submittedName>
</protein>
<evidence type="ECO:0000313" key="2">
    <source>
        <dbReference type="Proteomes" id="UP001489719"/>
    </source>
</evidence>
<proteinExistence type="predicted"/>
<dbReference type="EMBL" id="MU970038">
    <property type="protein sequence ID" value="KAK9325795.1"/>
    <property type="molecule type" value="Genomic_DNA"/>
</dbReference>
<dbReference type="Proteomes" id="UP001489719">
    <property type="component" value="Unassembled WGS sequence"/>
</dbReference>
<name>A0ACC3TXL7_9ASCO</name>
<sequence length="824" mass="93231">MLFTKNSKLQNVISDHPIFSEIASTQVLSEESLKFSSIISLIDQKKNVKVGGYGETDSKIRDVIAVRGTEIFVAVEGQIRCADCGKVQEAGNQLRYYKTLNITGLDFSVRRLQINNSGTYLAIVGDHKVIVCALPLPGFSRRSETKIHVRHHSLGTEAEDADVSILKTLWHPLAKDDSCLVVLSSDRVVRMFDLVYSYEEPEQVFDFSQNLTQDFSFGLSDSAGMAPVSMCFGIKDQGLGEMALYILMDDGDICVLCPFIPRQCAMERQSIQIMLEWALAEDRDVGSDITKIERFRRRQQLNWIADVAVQSNDISKSVGVAPRINELGEVLDLGVFDRPDTHKFRVRLQGPFSIRPYPKLLYKAGRACDIISLDVDDIALLITVSTTGRVNINVQESPIGALWISSFYAALVGQDGEDAEVDELSLLLFESIALDCDFPRDNEDNQFPLWFVSGTVHKDYLLVVYAHRLVQLDFSKWKKRLVDALSDEKDLSLRQLLTNSPRTHISSLYKSSIMSENRILGTGILQDIFSGDILIAMTSSGIYVYEDDTQEDTIISSKLDENSSLSIISSTEKLSIGATYEPLMNPLSVDIERLRRGSTIESKLSQKKALLKFSLTERLKVSEDTLQFLGDTVELLEPELKEVYLAGQTIQRRLVEQRAEVHRQLGKLAEIQGRLVSSQHEEISSNVQRVIVRQKELNERADRLYRNLIESQALPISEYERKWIQELHRVRTTLEDPRGLVYRCRNATTQSQKLISVMDSVRDHEIGLGAKRTILVTGLHREKVDYLTELLENEARIVNKTKVSLENIIKRVDTEFARLRLDEN</sequence>
<reference evidence="2" key="1">
    <citation type="journal article" date="2024" name="Front. Bioeng. Biotechnol.">
        <title>Genome-scale model development and genomic sequencing of the oleaginous clade Lipomyces.</title>
        <authorList>
            <person name="Czajka J.J."/>
            <person name="Han Y."/>
            <person name="Kim J."/>
            <person name="Mondo S.J."/>
            <person name="Hofstad B.A."/>
            <person name="Robles A."/>
            <person name="Haridas S."/>
            <person name="Riley R."/>
            <person name="LaButti K."/>
            <person name="Pangilinan J."/>
            <person name="Andreopoulos W."/>
            <person name="Lipzen A."/>
            <person name="Yan J."/>
            <person name="Wang M."/>
            <person name="Ng V."/>
            <person name="Grigoriev I.V."/>
            <person name="Spatafora J.W."/>
            <person name="Magnuson J.K."/>
            <person name="Baker S.E."/>
            <person name="Pomraning K.R."/>
        </authorList>
    </citation>
    <scope>NUCLEOTIDE SEQUENCE [LARGE SCALE GENOMIC DNA]</scope>
    <source>
        <strain evidence="2">CBS 10300</strain>
    </source>
</reference>
<organism evidence="1 2">
    <name type="scientific">Lipomyces orientalis</name>
    <dbReference type="NCBI Taxonomy" id="1233043"/>
    <lineage>
        <taxon>Eukaryota</taxon>
        <taxon>Fungi</taxon>
        <taxon>Dikarya</taxon>
        <taxon>Ascomycota</taxon>
        <taxon>Saccharomycotina</taxon>
        <taxon>Lipomycetes</taxon>
        <taxon>Lipomycetales</taxon>
        <taxon>Lipomycetaceae</taxon>
        <taxon>Lipomyces</taxon>
    </lineage>
</organism>
<accession>A0ACC3TXL7</accession>